<feature type="domain" description="Periplasmic binding protein" evidence="4">
    <location>
        <begin position="36"/>
        <end position="285"/>
    </location>
</feature>
<dbReference type="InterPro" id="IPR025997">
    <property type="entry name" value="SBP_2_dom"/>
</dbReference>
<dbReference type="GO" id="GO:0055085">
    <property type="term" value="P:transmembrane transport"/>
    <property type="evidence" value="ECO:0007669"/>
    <property type="project" value="UniProtKB-ARBA"/>
</dbReference>
<dbReference type="EMBL" id="CP011797">
    <property type="protein sequence ID" value="ATX77884.1"/>
    <property type="molecule type" value="Genomic_DNA"/>
</dbReference>
<dbReference type="GO" id="GO:0030246">
    <property type="term" value="F:carbohydrate binding"/>
    <property type="evidence" value="ECO:0007669"/>
    <property type="project" value="UniProtKB-ARBA"/>
</dbReference>
<keyword evidence="3" id="KW-0732">Signal</keyword>
<proteinExistence type="inferred from homology"/>
<dbReference type="OrthoDB" id="7041874at2"/>
<dbReference type="RefSeq" id="WP_100258107.1">
    <property type="nucleotide sequence ID" value="NZ_CP011797.1"/>
</dbReference>
<evidence type="ECO:0000313" key="5">
    <source>
        <dbReference type="EMBL" id="ATX77884.1"/>
    </source>
</evidence>
<dbReference type="KEGG" id="rfo:REIFOR_02762"/>
<dbReference type="Gene3D" id="3.40.50.2300">
    <property type="match status" value="2"/>
</dbReference>
<evidence type="ECO:0000256" key="2">
    <source>
        <dbReference type="ARBA" id="ARBA00007639"/>
    </source>
</evidence>
<dbReference type="PANTHER" id="PTHR46847:SF1">
    <property type="entry name" value="D-ALLOSE-BINDING PERIPLASMIC PROTEIN-RELATED"/>
    <property type="match status" value="1"/>
</dbReference>
<comment type="subcellular location">
    <subcellularLocation>
        <location evidence="1">Cell envelope</location>
    </subcellularLocation>
</comment>
<evidence type="ECO:0000259" key="4">
    <source>
        <dbReference type="Pfam" id="PF13407"/>
    </source>
</evidence>
<dbReference type="InterPro" id="IPR028082">
    <property type="entry name" value="Peripla_BP_I"/>
</dbReference>
<sequence>MKIVGLGPHGESASPPERVTLLPQDITAACAKKLRVAIVMHTLESNWARLLVQGVIGTLGECGAIVIDVVDCNFSSATQIDALDRLRKESPDAIISLPVNNTTVTEAHLAISEAGIKLVLIDNVPTGMLPGKDYVSLVSADNFGLGRIAAELLSDHLPQGAAAGVLAYDADFFATNEREIAFSRWMEVNRPDVAVKTARFSTIGDAGHEAAQLINDHSEIAGLFVVWDSPCIDVVRAVSKRNPIPPITTVDLGHEVAESLAKGGPVIGVAGQRPFQQGEAVARTTITTLLDRNCPDWVALPGLIVSRSNVIESYQTIWRKPMSREILIELNLLKSK</sequence>
<gene>
    <name evidence="5" type="ORF">REIFOR_02762</name>
</gene>
<accession>A0A2K8KY59</accession>
<organism evidence="5 6">
    <name type="scientific">Reinekea forsetii</name>
    <dbReference type="NCBI Taxonomy" id="1336806"/>
    <lineage>
        <taxon>Bacteria</taxon>
        <taxon>Pseudomonadati</taxon>
        <taxon>Pseudomonadota</taxon>
        <taxon>Gammaproteobacteria</taxon>
        <taxon>Oceanospirillales</taxon>
        <taxon>Saccharospirillaceae</taxon>
        <taxon>Reinekea</taxon>
    </lineage>
</organism>
<name>A0A2K8KY59_9GAMM</name>
<dbReference type="SUPFAM" id="SSF53822">
    <property type="entry name" value="Periplasmic binding protein-like I"/>
    <property type="match status" value="1"/>
</dbReference>
<evidence type="ECO:0000313" key="6">
    <source>
        <dbReference type="Proteomes" id="UP000229757"/>
    </source>
</evidence>
<dbReference type="Proteomes" id="UP000229757">
    <property type="component" value="Chromosome"/>
</dbReference>
<dbReference type="Pfam" id="PF13407">
    <property type="entry name" value="Peripla_BP_4"/>
    <property type="match status" value="1"/>
</dbReference>
<evidence type="ECO:0000256" key="3">
    <source>
        <dbReference type="ARBA" id="ARBA00022729"/>
    </source>
</evidence>
<reference evidence="5 6" key="1">
    <citation type="journal article" date="2017" name="Environ. Microbiol.">
        <title>Genomic and physiological analyses of 'Reinekea forsetii' reveal a versatile opportunistic lifestyle during spring algae blooms.</title>
        <authorList>
            <person name="Avci B."/>
            <person name="Hahnke R.L."/>
            <person name="Chafee M."/>
            <person name="Fischer T."/>
            <person name="Gruber-Vodicka H."/>
            <person name="Tegetmeyer H.E."/>
            <person name="Harder J."/>
            <person name="Fuchs B.M."/>
            <person name="Amann R.I."/>
            <person name="Teeling H."/>
        </authorList>
    </citation>
    <scope>NUCLEOTIDE SEQUENCE [LARGE SCALE GENOMIC DNA]</scope>
    <source>
        <strain evidence="5 6">Hel1_31_D35</strain>
    </source>
</reference>
<protein>
    <submittedName>
        <fullName evidence="5">Sugar ABC transporter, substrate-binding protein</fullName>
    </submittedName>
</protein>
<comment type="similarity">
    <text evidence="2">Belongs to the bacterial solute-binding protein 2 family.</text>
</comment>
<dbReference type="GO" id="GO:0030313">
    <property type="term" value="C:cell envelope"/>
    <property type="evidence" value="ECO:0007669"/>
    <property type="project" value="UniProtKB-SubCell"/>
</dbReference>
<evidence type="ECO:0000256" key="1">
    <source>
        <dbReference type="ARBA" id="ARBA00004196"/>
    </source>
</evidence>
<dbReference type="AlphaFoldDB" id="A0A2K8KY59"/>
<dbReference type="PANTHER" id="PTHR46847">
    <property type="entry name" value="D-ALLOSE-BINDING PERIPLASMIC PROTEIN-RELATED"/>
    <property type="match status" value="1"/>
</dbReference>
<keyword evidence="6" id="KW-1185">Reference proteome</keyword>